<dbReference type="PROSITE" id="PS50102">
    <property type="entry name" value="RRM"/>
    <property type="match status" value="2"/>
</dbReference>
<proteinExistence type="predicted"/>
<feature type="domain" description="RRM" evidence="4">
    <location>
        <begin position="303"/>
        <end position="377"/>
    </location>
</feature>
<feature type="region of interest" description="Disordered" evidence="3">
    <location>
        <begin position="518"/>
        <end position="568"/>
    </location>
</feature>
<name>A0A9P8Q5D5_WICPI</name>
<dbReference type="EMBL" id="JAEUBG010002601">
    <property type="protein sequence ID" value="KAH3684341.1"/>
    <property type="molecule type" value="Genomic_DNA"/>
</dbReference>
<dbReference type="AlphaFoldDB" id="A0A9P8Q5D5"/>
<dbReference type="CDD" id="cd00590">
    <property type="entry name" value="RRM_SF"/>
    <property type="match status" value="1"/>
</dbReference>
<reference evidence="5" key="2">
    <citation type="submission" date="2021-01" db="EMBL/GenBank/DDBJ databases">
        <authorList>
            <person name="Schikora-Tamarit M.A."/>
        </authorList>
    </citation>
    <scope>NUCLEOTIDE SEQUENCE</scope>
    <source>
        <strain evidence="5">CBS2887</strain>
    </source>
</reference>
<dbReference type="Proteomes" id="UP000774326">
    <property type="component" value="Unassembled WGS sequence"/>
</dbReference>
<feature type="compositionally biased region" description="Polar residues" evidence="3">
    <location>
        <begin position="436"/>
        <end position="465"/>
    </location>
</feature>
<feature type="domain" description="RRM" evidence="4">
    <location>
        <begin position="116"/>
        <end position="195"/>
    </location>
</feature>
<dbReference type="InterPro" id="IPR034352">
    <property type="entry name" value="Rim4_RRM1"/>
</dbReference>
<dbReference type="InterPro" id="IPR000504">
    <property type="entry name" value="RRM_dom"/>
</dbReference>
<feature type="region of interest" description="Disordered" evidence="3">
    <location>
        <begin position="672"/>
        <end position="703"/>
    </location>
</feature>
<keyword evidence="6" id="KW-1185">Reference proteome</keyword>
<dbReference type="Pfam" id="PF00076">
    <property type="entry name" value="RRM_1"/>
    <property type="match status" value="2"/>
</dbReference>
<evidence type="ECO:0000256" key="1">
    <source>
        <dbReference type="ARBA" id="ARBA00022884"/>
    </source>
</evidence>
<dbReference type="InterPro" id="IPR035979">
    <property type="entry name" value="RBD_domain_sf"/>
</dbReference>
<feature type="region of interest" description="Disordered" evidence="3">
    <location>
        <begin position="436"/>
        <end position="479"/>
    </location>
</feature>
<dbReference type="CDD" id="cd12453">
    <property type="entry name" value="RRM1_RIM4_like"/>
    <property type="match status" value="1"/>
</dbReference>
<keyword evidence="1 2" id="KW-0694">RNA-binding</keyword>
<dbReference type="PANTHER" id="PTHR21245">
    <property type="entry name" value="HETEROGENEOUS NUCLEAR RIBONUCLEOPROTEIN"/>
    <property type="match status" value="1"/>
</dbReference>
<evidence type="ECO:0000256" key="3">
    <source>
        <dbReference type="SAM" id="MobiDB-lite"/>
    </source>
</evidence>
<evidence type="ECO:0000313" key="6">
    <source>
        <dbReference type="Proteomes" id="UP000774326"/>
    </source>
</evidence>
<reference evidence="5" key="1">
    <citation type="journal article" date="2021" name="Open Biol.">
        <title>Shared evolutionary footprints suggest mitochondrial oxidative damage underlies multiple complex I losses in fungi.</title>
        <authorList>
            <person name="Schikora-Tamarit M.A."/>
            <person name="Marcet-Houben M."/>
            <person name="Nosek J."/>
            <person name="Gabaldon T."/>
        </authorList>
    </citation>
    <scope>NUCLEOTIDE SEQUENCE</scope>
    <source>
        <strain evidence="5">CBS2887</strain>
    </source>
</reference>
<organism evidence="5 6">
    <name type="scientific">Wickerhamomyces pijperi</name>
    <name type="common">Yeast</name>
    <name type="synonym">Pichia pijperi</name>
    <dbReference type="NCBI Taxonomy" id="599730"/>
    <lineage>
        <taxon>Eukaryota</taxon>
        <taxon>Fungi</taxon>
        <taxon>Dikarya</taxon>
        <taxon>Ascomycota</taxon>
        <taxon>Saccharomycotina</taxon>
        <taxon>Saccharomycetes</taxon>
        <taxon>Phaffomycetales</taxon>
        <taxon>Wickerhamomycetaceae</taxon>
        <taxon>Wickerhamomyces</taxon>
    </lineage>
</organism>
<protein>
    <recommendedName>
        <fullName evidence="4">RRM domain-containing protein</fullName>
    </recommendedName>
</protein>
<dbReference type="Gene3D" id="3.30.70.330">
    <property type="match status" value="2"/>
</dbReference>
<feature type="compositionally biased region" description="Polar residues" evidence="3">
    <location>
        <begin position="518"/>
        <end position="566"/>
    </location>
</feature>
<gene>
    <name evidence="5" type="ORF">WICPIJ_004687</name>
</gene>
<dbReference type="GO" id="GO:0003723">
    <property type="term" value="F:RNA binding"/>
    <property type="evidence" value="ECO:0007669"/>
    <property type="project" value="UniProtKB-UniRule"/>
</dbReference>
<accession>A0A9P8Q5D5</accession>
<evidence type="ECO:0000256" key="2">
    <source>
        <dbReference type="PROSITE-ProRule" id="PRU00176"/>
    </source>
</evidence>
<evidence type="ECO:0000313" key="5">
    <source>
        <dbReference type="EMBL" id="KAH3684341.1"/>
    </source>
</evidence>
<dbReference type="InterPro" id="IPR012677">
    <property type="entry name" value="Nucleotide-bd_a/b_plait_sf"/>
</dbReference>
<comment type="caution">
    <text evidence="5">The sequence shown here is derived from an EMBL/GenBank/DDBJ whole genome shotgun (WGS) entry which is preliminary data.</text>
</comment>
<dbReference type="SUPFAM" id="SSF54928">
    <property type="entry name" value="RNA-binding domain, RBD"/>
    <property type="match status" value="2"/>
</dbReference>
<evidence type="ECO:0000259" key="4">
    <source>
        <dbReference type="PROSITE" id="PS50102"/>
    </source>
</evidence>
<dbReference type="OrthoDB" id="410044at2759"/>
<dbReference type="SMART" id="SM00360">
    <property type="entry name" value="RRM"/>
    <property type="match status" value="2"/>
</dbReference>
<sequence>MSSEDQGILTAICDGSSAEIAAGKDNNDSSSLNCESNAAKFSKMIPPTISEFENDDCFDSDTNELNVLALVEDDPNEVVGSSKVATELELKSAATTAALNDATETEEGTYRGRPSSCVFVASLAASLTDDQLSMSVTKHFEKWGELALVKVLRDPSNRPYAFVQYTNDADAQKALENGHNSTLDGRTIRCEPAKVNRTLYIATCNGLDVSSKDLKNSLEHYGEVEQMVGNNDSHSRKFNLNNAWFCKFAYRDDAIRAYANLRVSPDYIVEWAQNIDKPSPSVAKFESFSAPSLDEPEVVIDKFSVFIGQLDASVTKEKLSERFSRHGKIEDIVLVLKPGNNFAFIKFTTEKAAGAAVERENHAVFLEKTMHVQYRELHHKKSRSVSLTSPRLNLAPPPVNLPYRRASVGSSSYIPKSTPYDLHSLKHYQSVYHPSSSTINSTGLHSSGSNKKSYATTAATTNPPSMSRGGRFKNSLSRSASFDNHHESFKSGQRFFSQQYGSGLSVIEGNHYSSYKTNSITGDVNTPSKGNGNGNTKQTPLSSPSNHTNESSQGESKSMYSPSTVSALEHQLQDASLDAHHLKVLPSLGVPRPPSSYYYYAPVSSHGHAPPRPPGLQKEPYIYEPSNYLSYSSYSYYYPNNALMEYPAGSLNPTPAPYYMYYGVPQTPSGFSNGKSVASNDLGHYENSGHQHHPPMSPKGLDY</sequence>